<dbReference type="Proteomes" id="UP000549911">
    <property type="component" value="Unassembled WGS sequence"/>
</dbReference>
<comment type="caution">
    <text evidence="2">The sequence shown here is derived from an EMBL/GenBank/DDBJ whole genome shotgun (WGS) entry which is preliminary data.</text>
</comment>
<gene>
    <name evidence="2" type="ORF">F4692_001748</name>
</gene>
<dbReference type="AlphaFoldDB" id="A0A7Y9H2G4"/>
<keyword evidence="1" id="KW-0732">Signal</keyword>
<proteinExistence type="predicted"/>
<feature type="signal peptide" evidence="1">
    <location>
        <begin position="1"/>
        <end position="29"/>
    </location>
</feature>
<evidence type="ECO:0008006" key="4">
    <source>
        <dbReference type="Google" id="ProtNLM"/>
    </source>
</evidence>
<organism evidence="2 3">
    <name type="scientific">Nocardioides cavernae</name>
    <dbReference type="NCBI Taxonomy" id="1921566"/>
    <lineage>
        <taxon>Bacteria</taxon>
        <taxon>Bacillati</taxon>
        <taxon>Actinomycetota</taxon>
        <taxon>Actinomycetes</taxon>
        <taxon>Propionibacteriales</taxon>
        <taxon>Nocardioidaceae</taxon>
        <taxon>Nocardioides</taxon>
    </lineage>
</organism>
<evidence type="ECO:0000313" key="3">
    <source>
        <dbReference type="Proteomes" id="UP000549911"/>
    </source>
</evidence>
<reference evidence="2 3" key="2">
    <citation type="submission" date="2020-08" db="EMBL/GenBank/DDBJ databases">
        <title>The Agave Microbiome: Exploring the role of microbial communities in plant adaptations to desert environments.</title>
        <authorList>
            <person name="Partida-Martinez L.P."/>
        </authorList>
    </citation>
    <scope>NUCLEOTIDE SEQUENCE [LARGE SCALE GENOMIC DNA]</scope>
    <source>
        <strain evidence="2 3">AT2.17</strain>
    </source>
</reference>
<dbReference type="EMBL" id="JACCBW010000002">
    <property type="protein sequence ID" value="NYE36615.1"/>
    <property type="molecule type" value="Genomic_DNA"/>
</dbReference>
<evidence type="ECO:0000313" key="2">
    <source>
        <dbReference type="EMBL" id="NYE36615.1"/>
    </source>
</evidence>
<protein>
    <recommendedName>
        <fullName evidence="4">Lipoprotein</fullName>
    </recommendedName>
</protein>
<sequence>MTRGTRARLAALVAGLIALPVLTSPPAAAGDRPARTSATAATTAARATASLPGGGKTVFGRKRFLTAYYGTAATGALGVLGETDPDTAFQRIAKAGKPFLGRTERLLPVYELIVTVADGADYPGTDGDHAHDVLHSRVQAYIDAAHRNGALLLLDLQPGRTDFLTAAKRWEWALQDPWVGLALDPEWRVGPGEFPGQQIGSVRAREINRTAGWLSRLTRDNGLPEKLFVVHQFTDSMVPDIRKVRRRDGLAMVQHVDGFGSPADKLATYRDVAVPRKFTMGFKLFYDEDVPRMRPAQVRRSLPDVRFVSFQ</sequence>
<keyword evidence="3" id="KW-1185">Reference proteome</keyword>
<evidence type="ECO:0000256" key="1">
    <source>
        <dbReference type="SAM" id="SignalP"/>
    </source>
</evidence>
<dbReference type="RefSeq" id="WP_179619273.1">
    <property type="nucleotide sequence ID" value="NZ_JACCBW010000002.1"/>
</dbReference>
<accession>A0A7Y9H2G4</accession>
<reference evidence="2 3" key="1">
    <citation type="submission" date="2020-07" db="EMBL/GenBank/DDBJ databases">
        <authorList>
            <person name="Partida-Martinez L."/>
            <person name="Huntemann M."/>
            <person name="Clum A."/>
            <person name="Wang J."/>
            <person name="Palaniappan K."/>
            <person name="Ritter S."/>
            <person name="Chen I.-M."/>
            <person name="Stamatis D."/>
            <person name="Reddy T."/>
            <person name="O'Malley R."/>
            <person name="Daum C."/>
            <person name="Shapiro N."/>
            <person name="Ivanova N."/>
            <person name="Kyrpides N."/>
            <person name="Woyke T."/>
        </authorList>
    </citation>
    <scope>NUCLEOTIDE SEQUENCE [LARGE SCALE GENOMIC DNA]</scope>
    <source>
        <strain evidence="2 3">AT2.17</strain>
    </source>
</reference>
<name>A0A7Y9H2G4_9ACTN</name>
<feature type="chain" id="PRO_5031503585" description="Lipoprotein" evidence="1">
    <location>
        <begin position="30"/>
        <end position="311"/>
    </location>
</feature>